<keyword evidence="1" id="KW-0812">Transmembrane</keyword>
<keyword evidence="1" id="KW-0472">Membrane</keyword>
<accession>A0A0K2TVP3</accession>
<name>A0A0K2TVP3_LEPSM</name>
<dbReference type="AlphaFoldDB" id="A0A0K2TVP3"/>
<keyword evidence="1" id="KW-1133">Transmembrane helix</keyword>
<sequence>MIWYLRGIMYYCFFSMPKSIINIILYTKVLFICLIFTFRFVTQIVIYIHFF</sequence>
<protein>
    <submittedName>
        <fullName evidence="2">Uncharacterized protein</fullName>
    </submittedName>
</protein>
<dbReference type="EMBL" id="HACA01012396">
    <property type="protein sequence ID" value="CDW29757.1"/>
    <property type="molecule type" value="Transcribed_RNA"/>
</dbReference>
<proteinExistence type="predicted"/>
<evidence type="ECO:0000313" key="2">
    <source>
        <dbReference type="EMBL" id="CDW29757.1"/>
    </source>
</evidence>
<evidence type="ECO:0000256" key="1">
    <source>
        <dbReference type="SAM" id="Phobius"/>
    </source>
</evidence>
<reference evidence="2" key="1">
    <citation type="submission" date="2014-05" db="EMBL/GenBank/DDBJ databases">
        <authorList>
            <person name="Chronopoulou M."/>
        </authorList>
    </citation>
    <scope>NUCLEOTIDE SEQUENCE</scope>
    <source>
        <tissue evidence="2">Whole organism</tissue>
    </source>
</reference>
<feature type="transmembrane region" description="Helical" evidence="1">
    <location>
        <begin position="20"/>
        <end position="50"/>
    </location>
</feature>
<organism evidence="2">
    <name type="scientific">Lepeophtheirus salmonis</name>
    <name type="common">Salmon louse</name>
    <name type="synonym">Caligus salmonis</name>
    <dbReference type="NCBI Taxonomy" id="72036"/>
    <lineage>
        <taxon>Eukaryota</taxon>
        <taxon>Metazoa</taxon>
        <taxon>Ecdysozoa</taxon>
        <taxon>Arthropoda</taxon>
        <taxon>Crustacea</taxon>
        <taxon>Multicrustacea</taxon>
        <taxon>Hexanauplia</taxon>
        <taxon>Copepoda</taxon>
        <taxon>Siphonostomatoida</taxon>
        <taxon>Caligidae</taxon>
        <taxon>Lepeophtheirus</taxon>
    </lineage>
</organism>